<evidence type="ECO:0000313" key="6">
    <source>
        <dbReference type="EMBL" id="SHJ77248.1"/>
    </source>
</evidence>
<dbReference type="InterPro" id="IPR013762">
    <property type="entry name" value="Integrase-like_cat_sf"/>
</dbReference>
<accession>A0A1M6M1C4</accession>
<evidence type="ECO:0000256" key="1">
    <source>
        <dbReference type="ARBA" id="ARBA00008857"/>
    </source>
</evidence>
<dbReference type="Gene3D" id="1.10.443.10">
    <property type="entry name" value="Intergrase catalytic core"/>
    <property type="match status" value="1"/>
</dbReference>
<evidence type="ECO:0000313" key="7">
    <source>
        <dbReference type="Proteomes" id="UP000183994"/>
    </source>
</evidence>
<dbReference type="PANTHER" id="PTHR30629">
    <property type="entry name" value="PROPHAGE INTEGRASE"/>
    <property type="match status" value="1"/>
</dbReference>
<dbReference type="InterPro" id="IPR010998">
    <property type="entry name" value="Integrase_recombinase_N"/>
</dbReference>
<dbReference type="InterPro" id="IPR050808">
    <property type="entry name" value="Phage_Integrase"/>
</dbReference>
<evidence type="ECO:0000256" key="2">
    <source>
        <dbReference type="ARBA" id="ARBA00022908"/>
    </source>
</evidence>
<keyword evidence="3" id="KW-0238">DNA-binding</keyword>
<keyword evidence="4" id="KW-0233">DNA recombination</keyword>
<dbReference type="RefSeq" id="WP_073475758.1">
    <property type="nucleotide sequence ID" value="NZ_FQZU01000011.1"/>
</dbReference>
<dbReference type="GO" id="GO:0003677">
    <property type="term" value="F:DNA binding"/>
    <property type="evidence" value="ECO:0007669"/>
    <property type="project" value="UniProtKB-KW"/>
</dbReference>
<feature type="domain" description="Tyr recombinase" evidence="5">
    <location>
        <begin position="181"/>
        <end position="286"/>
    </location>
</feature>
<evidence type="ECO:0000256" key="3">
    <source>
        <dbReference type="ARBA" id="ARBA00023125"/>
    </source>
</evidence>
<proteinExistence type="inferred from homology"/>
<evidence type="ECO:0000259" key="5">
    <source>
        <dbReference type="PROSITE" id="PS51898"/>
    </source>
</evidence>
<dbReference type="Proteomes" id="UP000183994">
    <property type="component" value="Unassembled WGS sequence"/>
</dbReference>
<name>A0A1M6M1C4_9BACT</name>
<comment type="similarity">
    <text evidence="1">Belongs to the 'phage' integrase family.</text>
</comment>
<dbReference type="PANTHER" id="PTHR30629:SF2">
    <property type="entry name" value="PROPHAGE INTEGRASE INTS-RELATED"/>
    <property type="match status" value="1"/>
</dbReference>
<dbReference type="STRING" id="1121393.SAMN02745216_02251"/>
<protein>
    <submittedName>
        <fullName evidence="6">Site-specific recombinase XerD</fullName>
    </submittedName>
</protein>
<gene>
    <name evidence="6" type="ORF">SAMN02745216_02251</name>
</gene>
<dbReference type="Gene3D" id="1.10.150.130">
    <property type="match status" value="1"/>
</dbReference>
<dbReference type="EMBL" id="FQZU01000011">
    <property type="protein sequence ID" value="SHJ77248.1"/>
    <property type="molecule type" value="Genomic_DNA"/>
</dbReference>
<dbReference type="InterPro" id="IPR011010">
    <property type="entry name" value="DNA_brk_join_enz"/>
</dbReference>
<dbReference type="CDD" id="cd00796">
    <property type="entry name" value="INT_Rci_Hp1_C"/>
    <property type="match status" value="1"/>
</dbReference>
<sequence length="286" mass="32582">MGINLYCKTCKSSLSLQTKICPKCGSAFTQGKRYRVVVKGSDGRRVTKLVDTLNMAKNLEAKLKTQSMEKKLLGIRSRIGIDEAWDKYILWAEENKKSWMDDKQRWEKHVLRFVHGKTMDSVAPLDVDKVISTMKKSGYAPQTIKHVLNLIKRVYNWAILMDLYSGDNPAKRTTPPKCENHVTECLTKDEIKSLLNTLDAWNNKMVALVIKFALYTGCRRGEVFSLRWNDVSFATGTITLKDTKGGQDTTLPISRAAIEILRDAKAIQAGAGYQWVFPNRRFWGRL</sequence>
<dbReference type="InterPro" id="IPR002104">
    <property type="entry name" value="Integrase_catalytic"/>
</dbReference>
<dbReference type="Pfam" id="PF00589">
    <property type="entry name" value="Phage_integrase"/>
    <property type="match status" value="1"/>
</dbReference>
<dbReference type="GO" id="GO:0006310">
    <property type="term" value="P:DNA recombination"/>
    <property type="evidence" value="ECO:0007669"/>
    <property type="project" value="UniProtKB-KW"/>
</dbReference>
<dbReference type="AlphaFoldDB" id="A0A1M6M1C4"/>
<keyword evidence="2" id="KW-0229">DNA integration</keyword>
<reference evidence="7" key="1">
    <citation type="submission" date="2016-11" db="EMBL/GenBank/DDBJ databases">
        <authorList>
            <person name="Varghese N."/>
            <person name="Submissions S."/>
        </authorList>
    </citation>
    <scope>NUCLEOTIDE SEQUENCE [LARGE SCALE GENOMIC DNA]</scope>
    <source>
        <strain evidence="7">DSM 16219</strain>
    </source>
</reference>
<evidence type="ECO:0000256" key="4">
    <source>
        <dbReference type="ARBA" id="ARBA00023172"/>
    </source>
</evidence>
<dbReference type="GO" id="GO:0015074">
    <property type="term" value="P:DNA integration"/>
    <property type="evidence" value="ECO:0007669"/>
    <property type="project" value="UniProtKB-KW"/>
</dbReference>
<keyword evidence="7" id="KW-1185">Reference proteome</keyword>
<dbReference type="SUPFAM" id="SSF56349">
    <property type="entry name" value="DNA breaking-rejoining enzymes"/>
    <property type="match status" value="1"/>
</dbReference>
<organism evidence="6 7">
    <name type="scientific">Desulfatibacillum alkenivorans DSM 16219</name>
    <dbReference type="NCBI Taxonomy" id="1121393"/>
    <lineage>
        <taxon>Bacteria</taxon>
        <taxon>Pseudomonadati</taxon>
        <taxon>Thermodesulfobacteriota</taxon>
        <taxon>Desulfobacteria</taxon>
        <taxon>Desulfobacterales</taxon>
        <taxon>Desulfatibacillaceae</taxon>
        <taxon>Desulfatibacillum</taxon>
    </lineage>
</organism>
<dbReference type="PROSITE" id="PS51898">
    <property type="entry name" value="TYR_RECOMBINASE"/>
    <property type="match status" value="1"/>
</dbReference>